<sequence>MGHDDRTGFFFWGMVHDSESVDPLRRIGDATDQHRFYRAWVTIKPVGSAESCRPKANSATKMLLRLTVQRNEPGWVLSRLSENESRRASYLKGYNDHPVLLSMRFLAL</sequence>
<organism evidence="1 2">
    <name type="scientific">Stylosanthes scabra</name>
    <dbReference type="NCBI Taxonomy" id="79078"/>
    <lineage>
        <taxon>Eukaryota</taxon>
        <taxon>Viridiplantae</taxon>
        <taxon>Streptophyta</taxon>
        <taxon>Embryophyta</taxon>
        <taxon>Tracheophyta</taxon>
        <taxon>Spermatophyta</taxon>
        <taxon>Magnoliopsida</taxon>
        <taxon>eudicotyledons</taxon>
        <taxon>Gunneridae</taxon>
        <taxon>Pentapetalae</taxon>
        <taxon>rosids</taxon>
        <taxon>fabids</taxon>
        <taxon>Fabales</taxon>
        <taxon>Fabaceae</taxon>
        <taxon>Papilionoideae</taxon>
        <taxon>50 kb inversion clade</taxon>
        <taxon>dalbergioids sensu lato</taxon>
        <taxon>Dalbergieae</taxon>
        <taxon>Pterocarpus clade</taxon>
        <taxon>Stylosanthes</taxon>
    </lineage>
</organism>
<protein>
    <submittedName>
        <fullName evidence="1">Uncharacterized protein</fullName>
    </submittedName>
</protein>
<keyword evidence="2" id="KW-1185">Reference proteome</keyword>
<gene>
    <name evidence="1" type="ORF">PIB30_029931</name>
</gene>
<proteinExistence type="predicted"/>
<reference evidence="1 2" key="1">
    <citation type="journal article" date="2023" name="Plants (Basel)">
        <title>Bridging the Gap: Combining Genomics and Transcriptomics Approaches to Understand Stylosanthes scabra, an Orphan Legume from the Brazilian Caatinga.</title>
        <authorList>
            <person name="Ferreira-Neto J.R.C."/>
            <person name="da Silva M.D."/>
            <person name="Binneck E."/>
            <person name="de Melo N.F."/>
            <person name="da Silva R.H."/>
            <person name="de Melo A.L.T.M."/>
            <person name="Pandolfi V."/>
            <person name="Bustamante F.O."/>
            <person name="Brasileiro-Vidal A.C."/>
            <person name="Benko-Iseppon A.M."/>
        </authorList>
    </citation>
    <scope>NUCLEOTIDE SEQUENCE [LARGE SCALE GENOMIC DNA]</scope>
    <source>
        <tissue evidence="1">Leaves</tissue>
    </source>
</reference>
<dbReference type="EMBL" id="JASCZI010120952">
    <property type="protein sequence ID" value="MED6158134.1"/>
    <property type="molecule type" value="Genomic_DNA"/>
</dbReference>
<name>A0ABU6UAW2_9FABA</name>
<dbReference type="Proteomes" id="UP001341840">
    <property type="component" value="Unassembled WGS sequence"/>
</dbReference>
<evidence type="ECO:0000313" key="1">
    <source>
        <dbReference type="EMBL" id="MED6158134.1"/>
    </source>
</evidence>
<evidence type="ECO:0000313" key="2">
    <source>
        <dbReference type="Proteomes" id="UP001341840"/>
    </source>
</evidence>
<accession>A0ABU6UAW2</accession>
<comment type="caution">
    <text evidence="1">The sequence shown here is derived from an EMBL/GenBank/DDBJ whole genome shotgun (WGS) entry which is preliminary data.</text>
</comment>